<dbReference type="GO" id="GO:0005576">
    <property type="term" value="C:extracellular region"/>
    <property type="evidence" value="ECO:0007669"/>
    <property type="project" value="TreeGrafter"/>
</dbReference>
<dbReference type="GO" id="GO:0009986">
    <property type="term" value="C:cell surface"/>
    <property type="evidence" value="ECO:0007669"/>
    <property type="project" value="TreeGrafter"/>
</dbReference>
<dbReference type="EMBL" id="MU007038">
    <property type="protein sequence ID" value="KAF2430505.1"/>
    <property type="molecule type" value="Genomic_DNA"/>
</dbReference>
<dbReference type="OrthoDB" id="1887033at2759"/>
<dbReference type="InterPro" id="IPR050386">
    <property type="entry name" value="Glycosyl_hydrolase_5"/>
</dbReference>
<keyword evidence="3" id="KW-0326">Glycosidase</keyword>
<accession>A0A9P4TYE0</accession>
<evidence type="ECO:0000313" key="6">
    <source>
        <dbReference type="Proteomes" id="UP000800235"/>
    </source>
</evidence>
<sequence>MAFQFCFSRRYAGSSELECVKAWVKKVGIERTREVFERRWKGAVREEEWVWLRDVARVTTIRLPIDYFTLGPQFCKSTPFEGYWGVYFNAWAFIKEFVSKARSFGIGVLIYLHALPGGANKEEPSGTNSTRAELWGNRKYLGLARDAVLFIARQIAIEELEGVVGIQLCNEAVWDALGMYRWYDDVIDAVSEVDPTIPLYISDAWDLCRAIDYARRKNNVDLGSGNSGNPIIVDTHVYFCFSEADSTETAGRIIQGLPKQLAELEGKDGDVTGKGAVGVVVGEWSCTLALATWIKSGAAEAKRREMTKEFGRAQCERWEEKAAGSFFWTLKVDWMDGGDWGFIEQTKSGGIVASKHLIMGSSEIRAVVTRTQDQKDTLRQRCYSDHIMYWDNAAPLDPFEHWTYAQGWDVGWGDATAFFKMRQDNSIGGGDRIGCLDLWVRKRLEESGMVGKFVWEFEGGLRKGISCFWDVVGVGVDGEIYRSFADRDEDGPAYNLPHPLQTFQQENGATKRIASKSNTGRPSEKGKAYCSSGDGDEKCSDEDWVPQEDCECSAKDDLPTRACRVG</sequence>
<dbReference type="InterPro" id="IPR017853">
    <property type="entry name" value="GH"/>
</dbReference>
<reference evidence="5" key="1">
    <citation type="journal article" date="2020" name="Stud. Mycol.">
        <title>101 Dothideomycetes genomes: a test case for predicting lifestyles and emergence of pathogens.</title>
        <authorList>
            <person name="Haridas S."/>
            <person name="Albert R."/>
            <person name="Binder M."/>
            <person name="Bloem J."/>
            <person name="Labutti K."/>
            <person name="Salamov A."/>
            <person name="Andreopoulos B."/>
            <person name="Baker S."/>
            <person name="Barry K."/>
            <person name="Bills G."/>
            <person name="Bluhm B."/>
            <person name="Cannon C."/>
            <person name="Castanera R."/>
            <person name="Culley D."/>
            <person name="Daum C."/>
            <person name="Ezra D."/>
            <person name="Gonzalez J."/>
            <person name="Henrissat B."/>
            <person name="Kuo A."/>
            <person name="Liang C."/>
            <person name="Lipzen A."/>
            <person name="Lutzoni F."/>
            <person name="Magnuson J."/>
            <person name="Mondo S."/>
            <person name="Nolan M."/>
            <person name="Ohm R."/>
            <person name="Pangilinan J."/>
            <person name="Park H.-J."/>
            <person name="Ramirez L."/>
            <person name="Alfaro M."/>
            <person name="Sun H."/>
            <person name="Tritt A."/>
            <person name="Yoshinaga Y."/>
            <person name="Zwiers L.-H."/>
            <person name="Turgeon B."/>
            <person name="Goodwin S."/>
            <person name="Spatafora J."/>
            <person name="Crous P."/>
            <person name="Grigoriev I."/>
        </authorList>
    </citation>
    <scope>NUCLEOTIDE SEQUENCE</scope>
    <source>
        <strain evidence="5">CBS 130266</strain>
    </source>
</reference>
<evidence type="ECO:0000313" key="5">
    <source>
        <dbReference type="EMBL" id="KAF2430505.1"/>
    </source>
</evidence>
<gene>
    <name evidence="5" type="ORF">EJ08DRAFT_660707</name>
</gene>
<keyword evidence="2 5" id="KW-0378">Hydrolase</keyword>
<dbReference type="GO" id="GO:0046557">
    <property type="term" value="F:glucan endo-1,6-beta-glucosidase activity"/>
    <property type="evidence" value="ECO:0007669"/>
    <property type="project" value="TreeGrafter"/>
</dbReference>
<organism evidence="5 6">
    <name type="scientific">Tothia fuscella</name>
    <dbReference type="NCBI Taxonomy" id="1048955"/>
    <lineage>
        <taxon>Eukaryota</taxon>
        <taxon>Fungi</taxon>
        <taxon>Dikarya</taxon>
        <taxon>Ascomycota</taxon>
        <taxon>Pezizomycotina</taxon>
        <taxon>Dothideomycetes</taxon>
        <taxon>Pleosporomycetidae</taxon>
        <taxon>Venturiales</taxon>
        <taxon>Cylindrosympodiaceae</taxon>
        <taxon>Tothia</taxon>
    </lineage>
</organism>
<proteinExistence type="inferred from homology"/>
<evidence type="ECO:0000256" key="2">
    <source>
        <dbReference type="ARBA" id="ARBA00022801"/>
    </source>
</evidence>
<evidence type="ECO:0000256" key="3">
    <source>
        <dbReference type="ARBA" id="ARBA00023295"/>
    </source>
</evidence>
<dbReference type="GO" id="GO:0009251">
    <property type="term" value="P:glucan catabolic process"/>
    <property type="evidence" value="ECO:0007669"/>
    <property type="project" value="TreeGrafter"/>
</dbReference>
<evidence type="ECO:0000256" key="1">
    <source>
        <dbReference type="ARBA" id="ARBA00005641"/>
    </source>
</evidence>
<feature type="region of interest" description="Disordered" evidence="4">
    <location>
        <begin position="514"/>
        <end position="537"/>
    </location>
</feature>
<dbReference type="SUPFAM" id="SSF51445">
    <property type="entry name" value="(Trans)glycosidases"/>
    <property type="match status" value="1"/>
</dbReference>
<dbReference type="Proteomes" id="UP000800235">
    <property type="component" value="Unassembled WGS sequence"/>
</dbReference>
<dbReference type="Gene3D" id="3.20.20.80">
    <property type="entry name" value="Glycosidases"/>
    <property type="match status" value="1"/>
</dbReference>
<name>A0A9P4TYE0_9PEZI</name>
<evidence type="ECO:0000256" key="4">
    <source>
        <dbReference type="SAM" id="MobiDB-lite"/>
    </source>
</evidence>
<dbReference type="PANTHER" id="PTHR31297">
    <property type="entry name" value="GLUCAN ENDO-1,6-BETA-GLUCOSIDASE B"/>
    <property type="match status" value="1"/>
</dbReference>
<dbReference type="AlphaFoldDB" id="A0A9P4TYE0"/>
<dbReference type="PANTHER" id="PTHR31297:SF43">
    <property type="entry name" value="GLUCAN 1,3-BETA-GLUCOSIDASE 3"/>
    <property type="match status" value="1"/>
</dbReference>
<comment type="similarity">
    <text evidence="1">Belongs to the glycosyl hydrolase 5 (cellulase A) family.</text>
</comment>
<keyword evidence="6" id="KW-1185">Reference proteome</keyword>
<protein>
    <submittedName>
        <fullName evidence="5">Glycoside hydrolase</fullName>
    </submittedName>
</protein>
<comment type="caution">
    <text evidence="5">The sequence shown here is derived from an EMBL/GenBank/DDBJ whole genome shotgun (WGS) entry which is preliminary data.</text>
</comment>